<dbReference type="Proteomes" id="UP000244335">
    <property type="component" value="Unassembled WGS sequence"/>
</dbReference>
<dbReference type="Pfam" id="PF07690">
    <property type="entry name" value="MFS_1"/>
    <property type="match status" value="1"/>
</dbReference>
<keyword evidence="5 6" id="KW-0472">Membrane</keyword>
<dbReference type="EMBL" id="QDFR01000015">
    <property type="protein sequence ID" value="PVE49938.1"/>
    <property type="molecule type" value="Genomic_DNA"/>
</dbReference>
<dbReference type="GO" id="GO:0022857">
    <property type="term" value="F:transmembrane transporter activity"/>
    <property type="evidence" value="ECO:0007669"/>
    <property type="project" value="InterPro"/>
</dbReference>
<evidence type="ECO:0000256" key="3">
    <source>
        <dbReference type="ARBA" id="ARBA00022692"/>
    </source>
</evidence>
<feature type="transmembrane region" description="Helical" evidence="6">
    <location>
        <begin position="320"/>
        <end position="338"/>
    </location>
</feature>
<keyword evidence="4 6" id="KW-1133">Transmembrane helix</keyword>
<feature type="transmembrane region" description="Helical" evidence="6">
    <location>
        <begin position="344"/>
        <end position="369"/>
    </location>
</feature>
<organism evidence="7 8">
    <name type="scientific">Rhizobium rhizogenes</name>
    <name type="common">Agrobacterium rhizogenes</name>
    <dbReference type="NCBI Taxonomy" id="359"/>
    <lineage>
        <taxon>Bacteria</taxon>
        <taxon>Pseudomonadati</taxon>
        <taxon>Pseudomonadota</taxon>
        <taxon>Alphaproteobacteria</taxon>
        <taxon>Hyphomicrobiales</taxon>
        <taxon>Rhizobiaceae</taxon>
        <taxon>Rhizobium/Agrobacterium group</taxon>
        <taxon>Rhizobium</taxon>
    </lineage>
</organism>
<keyword evidence="3 6" id="KW-0812">Transmembrane</keyword>
<evidence type="ECO:0000256" key="1">
    <source>
        <dbReference type="ARBA" id="ARBA00004141"/>
    </source>
</evidence>
<protein>
    <recommendedName>
        <fullName evidence="9">MFS transporter</fullName>
    </recommendedName>
</protein>
<feature type="transmembrane region" description="Helical" evidence="6">
    <location>
        <begin position="288"/>
        <end position="308"/>
    </location>
</feature>
<feature type="transmembrane region" description="Helical" evidence="6">
    <location>
        <begin position="41"/>
        <end position="61"/>
    </location>
</feature>
<dbReference type="AlphaFoldDB" id="A0AA92BYS0"/>
<sequence>MATAVRCTEASSIAGKAMSTIPTSSETAVSMQPGTVDKGQFTTLAGLSALYVGFGMTMGVIQGGFPTVMRAAGMSIGSAGWLYALYLPFGVAFLWSPLIDRWRPPVLTPRIGWIVPLQILAALIVCGVAFMEGAPIVLLFALGFLVACAMATMDIALDGLAVDLVMPVWRPNAAAAKLAALSMGAMIGTGAFVALFQHLGWLPIFLGFGGVLLLLTLPVLALIPSERTLPRREGGDARSGKASLTRVLAEPLQRKRLMLLTFACCVIFPLSGLNRLMLVDLGLSVETIGWVVGTLGPVAMFVTALISMPLMQRTGLAGSLIAFTALGLAALTAMAAGFQFEVSVAALTGTILIGAAVSGIYVALTARILGWASGQQPATDYAVFYGAGRLASTIVIIAAAQFIAHLGWPLFYGLGAVGLIVVFGLVHGPVSERT</sequence>
<proteinExistence type="inferred from homology"/>
<dbReference type="PANTHER" id="PTHR12778:SF9">
    <property type="entry name" value="ACETYL-COENZYME A TRANSPORTER 1"/>
    <property type="match status" value="1"/>
</dbReference>
<comment type="subcellular location">
    <subcellularLocation>
        <location evidence="1">Membrane</location>
        <topology evidence="1">Multi-pass membrane protein</topology>
    </subcellularLocation>
</comment>
<comment type="caution">
    <text evidence="7">The sequence shown here is derived from an EMBL/GenBank/DDBJ whole genome shotgun (WGS) entry which is preliminary data.</text>
</comment>
<gene>
    <name evidence="7" type="ORF">DC430_23370</name>
</gene>
<feature type="transmembrane region" description="Helical" evidence="6">
    <location>
        <begin position="257"/>
        <end position="276"/>
    </location>
</feature>
<evidence type="ECO:0000313" key="8">
    <source>
        <dbReference type="Proteomes" id="UP000244335"/>
    </source>
</evidence>
<dbReference type="Gene3D" id="1.20.1250.20">
    <property type="entry name" value="MFS general substrate transporter like domains"/>
    <property type="match status" value="2"/>
</dbReference>
<feature type="transmembrane region" description="Helical" evidence="6">
    <location>
        <begin position="136"/>
        <end position="157"/>
    </location>
</feature>
<feature type="transmembrane region" description="Helical" evidence="6">
    <location>
        <begin position="202"/>
        <end position="223"/>
    </location>
</feature>
<feature type="transmembrane region" description="Helical" evidence="6">
    <location>
        <begin position="81"/>
        <end position="99"/>
    </location>
</feature>
<name>A0AA92BYS0_RHIRH</name>
<feature type="transmembrane region" description="Helical" evidence="6">
    <location>
        <begin position="410"/>
        <end position="430"/>
    </location>
</feature>
<evidence type="ECO:0000256" key="6">
    <source>
        <dbReference type="SAM" id="Phobius"/>
    </source>
</evidence>
<evidence type="ECO:0000313" key="7">
    <source>
        <dbReference type="EMBL" id="PVE49938.1"/>
    </source>
</evidence>
<evidence type="ECO:0000256" key="2">
    <source>
        <dbReference type="ARBA" id="ARBA00008335"/>
    </source>
</evidence>
<dbReference type="InterPro" id="IPR036259">
    <property type="entry name" value="MFS_trans_sf"/>
</dbReference>
<evidence type="ECO:0000256" key="4">
    <source>
        <dbReference type="ARBA" id="ARBA00022989"/>
    </source>
</evidence>
<comment type="similarity">
    <text evidence="2">Belongs to the major facilitator superfamily.</text>
</comment>
<accession>A0AA92BYS0</accession>
<reference evidence="7 8" key="1">
    <citation type="submission" date="2018-04" db="EMBL/GenBank/DDBJ databases">
        <authorList>
            <person name="Hagen T."/>
        </authorList>
    </citation>
    <scope>NUCLEOTIDE SEQUENCE [LARGE SCALE GENOMIC DNA]</scope>
    <source>
        <strain evidence="7 8">TPD7009</strain>
    </source>
</reference>
<dbReference type="InterPro" id="IPR004752">
    <property type="entry name" value="AmpG_permease/AT-1"/>
</dbReference>
<dbReference type="SUPFAM" id="SSF103473">
    <property type="entry name" value="MFS general substrate transporter"/>
    <property type="match status" value="1"/>
</dbReference>
<feature type="transmembrane region" description="Helical" evidence="6">
    <location>
        <begin position="178"/>
        <end position="196"/>
    </location>
</feature>
<feature type="transmembrane region" description="Helical" evidence="6">
    <location>
        <begin position="111"/>
        <end position="130"/>
    </location>
</feature>
<dbReference type="InterPro" id="IPR011701">
    <property type="entry name" value="MFS"/>
</dbReference>
<evidence type="ECO:0000256" key="5">
    <source>
        <dbReference type="ARBA" id="ARBA00023136"/>
    </source>
</evidence>
<evidence type="ECO:0008006" key="9">
    <source>
        <dbReference type="Google" id="ProtNLM"/>
    </source>
</evidence>
<feature type="transmembrane region" description="Helical" evidence="6">
    <location>
        <begin position="381"/>
        <end position="404"/>
    </location>
</feature>
<dbReference type="GO" id="GO:0016020">
    <property type="term" value="C:membrane"/>
    <property type="evidence" value="ECO:0007669"/>
    <property type="project" value="UniProtKB-SubCell"/>
</dbReference>
<dbReference type="PANTHER" id="PTHR12778">
    <property type="entry name" value="SOLUTE CARRIER FAMILY 33 ACETYL-COA TRANSPORTER -RELATED"/>
    <property type="match status" value="1"/>
</dbReference>